<evidence type="ECO:0000313" key="4">
    <source>
        <dbReference type="EMBL" id="SQP88062.1"/>
    </source>
</evidence>
<feature type="signal peptide" evidence="1">
    <location>
        <begin position="1"/>
        <end position="27"/>
    </location>
</feature>
<dbReference type="EMBL" id="KP324830">
    <property type="protein sequence ID" value="AJQ17292.1"/>
    <property type="molecule type" value="Genomic_DNA"/>
</dbReference>
<protein>
    <recommendedName>
        <fullName evidence="6">Lipoprotein</fullName>
    </recommendedName>
</protein>
<dbReference type="EMBL" id="KR779901">
    <property type="protein sequence ID" value="ALG88827.1"/>
    <property type="molecule type" value="Genomic_DNA"/>
</dbReference>
<evidence type="ECO:0000313" key="3">
    <source>
        <dbReference type="EMBL" id="ALG88827.1"/>
    </source>
</evidence>
<sequence>MKKSLAVIALTFTLGACTLTPPPPAEAVDDGRGMVPINPAMVTQEQINAVSSKYKDVNKKQVQQLKEFAHGQ</sequence>
<geneLocation type="plasmid" evidence="2">
    <name>pHNFP671</name>
</geneLocation>
<dbReference type="EMBL" id="UCZA01000042">
    <property type="protein sequence ID" value="SQP88062.1"/>
    <property type="molecule type" value="Genomic_DNA"/>
</dbReference>
<geneLocation type="plasmid" evidence="3">
    <name>pFSEC-01</name>
</geneLocation>
<keyword evidence="1" id="KW-0732">Signal</keyword>
<proteinExistence type="predicted"/>
<reference evidence="3" key="2">
    <citation type="journal article" date="2015" name="Antimicrob. Agents Chemother.">
        <title>Characterization of a cfr-carrying plasmid from porcine Escherichia coli that closely resembles plasmid pEA3 from the plant pathogen Erwinia amylovora.</title>
        <authorList>
            <person name="Zhang R."/>
            <person name="Sun B."/>
            <person name="Wang Y."/>
            <person name="Lei L."/>
            <person name="Schwarz S."/>
            <person name="Wu C."/>
        </authorList>
    </citation>
    <scope>NUCLEOTIDE SEQUENCE</scope>
    <source>
        <strain evidence="3">FSEC-01</strain>
        <plasmid evidence="3">pFSEC-01</plasmid>
    </source>
</reference>
<accession>A0A0C5PP19</accession>
<evidence type="ECO:0008006" key="6">
    <source>
        <dbReference type="Google" id="ProtNLM"/>
    </source>
</evidence>
<evidence type="ECO:0000313" key="2">
    <source>
        <dbReference type="EMBL" id="AJQ17292.1"/>
    </source>
</evidence>
<feature type="chain" id="PRO_5008465317" description="Lipoprotein" evidence="1">
    <location>
        <begin position="28"/>
        <end position="72"/>
    </location>
</feature>
<evidence type="ECO:0000313" key="5">
    <source>
        <dbReference type="Proteomes" id="UP000250671"/>
    </source>
</evidence>
<evidence type="ECO:0000256" key="1">
    <source>
        <dbReference type="SAM" id="SignalP"/>
    </source>
</evidence>
<organism evidence="2">
    <name type="scientific">Escherichia coli</name>
    <dbReference type="NCBI Taxonomy" id="562"/>
    <lineage>
        <taxon>Bacteria</taxon>
        <taxon>Pseudomonadati</taxon>
        <taxon>Pseudomonadota</taxon>
        <taxon>Gammaproteobacteria</taxon>
        <taxon>Enterobacterales</taxon>
        <taxon>Enterobacteriaceae</taxon>
        <taxon>Escherichia</taxon>
    </lineage>
</organism>
<name>A0A0C5PP19_ECOLX</name>
<dbReference type="PROSITE" id="PS51257">
    <property type="entry name" value="PROKAR_LIPOPROTEIN"/>
    <property type="match status" value="1"/>
</dbReference>
<dbReference type="AlphaFoldDB" id="A0A0C5PP19"/>
<dbReference type="RefSeq" id="WP_000748928.1">
    <property type="nucleotide sequence ID" value="NZ_BFON01000039.1"/>
</dbReference>
<reference evidence="4 5" key="3">
    <citation type="submission" date="2018-06" db="EMBL/GenBank/DDBJ databases">
        <authorList>
            <consortium name="Pathogen Informatics"/>
            <person name="Doyle S."/>
        </authorList>
    </citation>
    <scope>NUCLEOTIDE SEQUENCE [LARGE SCALE GENOMIC DNA]</scope>
    <source>
        <strain evidence="4 5">VREC0535</strain>
    </source>
</reference>
<gene>
    <name evidence="4" type="ORF">SAMEA3752557_04897</name>
</gene>
<keyword evidence="2" id="KW-0614">Plasmid</keyword>
<dbReference type="Proteomes" id="UP000250671">
    <property type="component" value="Unassembled WGS sequence"/>
</dbReference>
<reference evidence="2" key="1">
    <citation type="submission" date="2014-12" db="EMBL/GenBank/DDBJ databases">
        <title>Detection a broad host range IncP plasmid carrying cfr gene from extended-spectrum cephalosporin-resistant Escherichia coli.</title>
        <authorList>
            <person name="Liu X.-Q."/>
            <person name="Liu J.-H."/>
            <person name="Zeng Z.-l."/>
        </authorList>
    </citation>
    <scope>NUCLEOTIDE SEQUENCE</scope>
    <source>
        <strain evidence="2">FP671</strain>
        <plasmid evidence="2">pHNFP671</plasmid>
    </source>
</reference>